<dbReference type="PANTHER" id="PTHR30244:SF34">
    <property type="entry name" value="DTDP-4-AMINO-4,6-DIDEOXYGALACTOSE TRANSAMINASE"/>
    <property type="match status" value="1"/>
</dbReference>
<evidence type="ECO:0000256" key="2">
    <source>
        <dbReference type="RuleBase" id="RU004508"/>
    </source>
</evidence>
<dbReference type="EMBL" id="CP036498">
    <property type="protein sequence ID" value="QUS39119.1"/>
    <property type="molecule type" value="Genomic_DNA"/>
</dbReference>
<sequence>MPSLNLTSSPDDRLAILGGTPTRSAQFLVEPMTGVEEEQFVLQALREKSFSRYIGMAVDEAVLRYTSAEAAALSDYWHVLGGPHVRAFAADFAAAMQVPFAIPVSSATSGLSIALAAAGVGPGDEVIAPAISFSATAMSVLMFNSIPVFVDVDPQTFCIDPNAVERAITPHTRAIMPVHLAGNISDMNALAAIASKHDLVIIEDACQAIGGTLDGVKAGAIGDAGVFSLQQSKNIMTGEGGMIITKNPEIARRARLIANHGELQFDERATVEDLANIVGFNFRMPELCAAVGRAQIAKLDRVNVWRTNNYRILCKEIANLPGLRVADLSPRTIKNSVAIPHFLVAHYDSATMGIPRSIFVAALRAEGIPVGTGYSRPLYLNPTFTKKTAYGSKGSPWSDSAYKGNVSYSPQQCPVAERLLNEEFLWFYHIAYSCTEDDMRDIGRAVRKVVAARKELFAAVPSLMEKTHGHSAGRIGVDPNQVKGAKAIGSGKND</sequence>
<evidence type="ECO:0000256" key="1">
    <source>
        <dbReference type="ARBA" id="ARBA00037999"/>
    </source>
</evidence>
<dbReference type="RefSeq" id="WP_211912665.1">
    <property type="nucleotide sequence ID" value="NZ_CP036498.1"/>
</dbReference>
<dbReference type="Proteomes" id="UP000682843">
    <property type="component" value="Chromosome"/>
</dbReference>
<organism evidence="4 5">
    <name type="scientific">Tardiphaga alba</name>
    <dbReference type="NCBI Taxonomy" id="340268"/>
    <lineage>
        <taxon>Bacteria</taxon>
        <taxon>Pseudomonadati</taxon>
        <taxon>Pseudomonadota</taxon>
        <taxon>Alphaproteobacteria</taxon>
        <taxon>Hyphomicrobiales</taxon>
        <taxon>Nitrobacteraceae</taxon>
        <taxon>Tardiphaga</taxon>
    </lineage>
</organism>
<evidence type="ECO:0000313" key="4">
    <source>
        <dbReference type="EMBL" id="QUS39119.1"/>
    </source>
</evidence>
<accession>A0ABX8A5X5</accession>
<keyword evidence="5" id="KW-1185">Reference proteome</keyword>
<comment type="similarity">
    <text evidence="1 2">Belongs to the DegT/DnrJ/EryC1 family.</text>
</comment>
<dbReference type="InterPro" id="IPR015422">
    <property type="entry name" value="PyrdxlP-dep_Trfase_small"/>
</dbReference>
<dbReference type="Gene3D" id="3.40.640.10">
    <property type="entry name" value="Type I PLP-dependent aspartate aminotransferase-like (Major domain)"/>
    <property type="match status" value="1"/>
</dbReference>
<gene>
    <name evidence="4" type="ORF">RPMA_09925</name>
</gene>
<feature type="region of interest" description="Disordered" evidence="3">
    <location>
        <begin position="469"/>
        <end position="494"/>
    </location>
</feature>
<dbReference type="InterPro" id="IPR000653">
    <property type="entry name" value="DegT/StrS_aminotransferase"/>
</dbReference>
<dbReference type="Gene3D" id="3.90.1150.10">
    <property type="entry name" value="Aspartate Aminotransferase, domain 1"/>
    <property type="match status" value="1"/>
</dbReference>
<dbReference type="PANTHER" id="PTHR30244">
    <property type="entry name" value="TRANSAMINASE"/>
    <property type="match status" value="1"/>
</dbReference>
<dbReference type="InterPro" id="IPR015421">
    <property type="entry name" value="PyrdxlP-dep_Trfase_major"/>
</dbReference>
<keyword evidence="4" id="KW-0032">Aminotransferase</keyword>
<dbReference type="SUPFAM" id="SSF53383">
    <property type="entry name" value="PLP-dependent transferases"/>
    <property type="match status" value="1"/>
</dbReference>
<keyword evidence="4" id="KW-0808">Transferase</keyword>
<proteinExistence type="inferred from homology"/>
<keyword evidence="2" id="KW-0663">Pyridoxal phosphate</keyword>
<evidence type="ECO:0000313" key="5">
    <source>
        <dbReference type="Proteomes" id="UP000682843"/>
    </source>
</evidence>
<reference evidence="4 5" key="1">
    <citation type="submission" date="2019-02" db="EMBL/GenBank/DDBJ databases">
        <title>Emended description of the genus Rhodopseudomonas and description of Rhodopseudomonas albus sp. nov., a non-phototrophic, heavy-metal-tolerant bacterium isolated from garden soil.</title>
        <authorList>
            <person name="Bao Z."/>
            <person name="Cao W.W."/>
            <person name="Sato Y."/>
            <person name="Nishizawa T."/>
            <person name="Zhao J."/>
            <person name="Guo Y."/>
            <person name="Ohta H."/>
        </authorList>
    </citation>
    <scope>NUCLEOTIDE SEQUENCE [LARGE SCALE GENOMIC DNA]</scope>
    <source>
        <strain evidence="4 5">SK50-23</strain>
    </source>
</reference>
<dbReference type="CDD" id="cd00616">
    <property type="entry name" value="AHBA_syn"/>
    <property type="match status" value="1"/>
</dbReference>
<dbReference type="GO" id="GO:0008483">
    <property type="term" value="F:transaminase activity"/>
    <property type="evidence" value="ECO:0007669"/>
    <property type="project" value="UniProtKB-KW"/>
</dbReference>
<dbReference type="InterPro" id="IPR015424">
    <property type="entry name" value="PyrdxlP-dep_Trfase"/>
</dbReference>
<evidence type="ECO:0000256" key="3">
    <source>
        <dbReference type="SAM" id="MobiDB-lite"/>
    </source>
</evidence>
<name>A0ABX8A5X5_9BRAD</name>
<dbReference type="Pfam" id="PF01041">
    <property type="entry name" value="DegT_DnrJ_EryC1"/>
    <property type="match status" value="1"/>
</dbReference>
<protein>
    <submittedName>
        <fullName evidence="4">DegT/DnrJ/EryC1/StrS family aminotransferase</fullName>
    </submittedName>
</protein>